<feature type="non-terminal residue" evidence="3">
    <location>
        <position position="181"/>
    </location>
</feature>
<dbReference type="Pfam" id="PF24883">
    <property type="entry name" value="NPHP3_N"/>
    <property type="match status" value="1"/>
</dbReference>
<sequence length="181" mass="19689">RACTENTCVPLISHLKNWAETVNTSPIFWLSGMAGTGKSTVAYTLCKHWQKAGCLGASFFCSRDDEKARSLISVIPTIDQQLLLCSKPFAHSLGEVPIDIVIPAPAQHVEELLVQPWSIAIASQNEEQLQTKALVVVIDALDEIENHQGSGLIKQLIQAVSTSKALHGLKFFVTSRPQSGI</sequence>
<dbReference type="PANTHER" id="PTHR10039:SF14">
    <property type="entry name" value="NACHT DOMAIN-CONTAINING PROTEIN"/>
    <property type="match status" value="1"/>
</dbReference>
<proteinExistence type="predicted"/>
<dbReference type="Gene3D" id="3.40.50.300">
    <property type="entry name" value="P-loop containing nucleotide triphosphate hydrolases"/>
    <property type="match status" value="1"/>
</dbReference>
<protein>
    <recommendedName>
        <fullName evidence="2">Nephrocystin 3-like N-terminal domain-containing protein</fullName>
    </recommendedName>
</protein>
<dbReference type="InterPro" id="IPR027417">
    <property type="entry name" value="P-loop_NTPase"/>
</dbReference>
<dbReference type="InterPro" id="IPR056884">
    <property type="entry name" value="NPHP3-like_N"/>
</dbReference>
<comment type="caution">
    <text evidence="3">The sequence shown here is derived from an EMBL/GenBank/DDBJ whole genome shotgun (WGS) entry which is preliminary data.</text>
</comment>
<name>A0AAD6YZ54_9AGAR</name>
<feature type="domain" description="Nephrocystin 3-like N-terminal" evidence="2">
    <location>
        <begin position="13"/>
        <end position="176"/>
    </location>
</feature>
<dbReference type="SUPFAM" id="SSF52540">
    <property type="entry name" value="P-loop containing nucleoside triphosphate hydrolases"/>
    <property type="match status" value="1"/>
</dbReference>
<gene>
    <name evidence="3" type="ORF">DFH08DRAFT_992274</name>
</gene>
<dbReference type="Proteomes" id="UP001218218">
    <property type="component" value="Unassembled WGS sequence"/>
</dbReference>
<reference evidence="3" key="1">
    <citation type="submission" date="2023-03" db="EMBL/GenBank/DDBJ databases">
        <title>Massive genome expansion in bonnet fungi (Mycena s.s.) driven by repeated elements and novel gene families across ecological guilds.</title>
        <authorList>
            <consortium name="Lawrence Berkeley National Laboratory"/>
            <person name="Harder C.B."/>
            <person name="Miyauchi S."/>
            <person name="Viragh M."/>
            <person name="Kuo A."/>
            <person name="Thoen E."/>
            <person name="Andreopoulos B."/>
            <person name="Lu D."/>
            <person name="Skrede I."/>
            <person name="Drula E."/>
            <person name="Henrissat B."/>
            <person name="Morin E."/>
            <person name="Kohler A."/>
            <person name="Barry K."/>
            <person name="LaButti K."/>
            <person name="Morin E."/>
            <person name="Salamov A."/>
            <person name="Lipzen A."/>
            <person name="Mereny Z."/>
            <person name="Hegedus B."/>
            <person name="Baldrian P."/>
            <person name="Stursova M."/>
            <person name="Weitz H."/>
            <person name="Taylor A."/>
            <person name="Grigoriev I.V."/>
            <person name="Nagy L.G."/>
            <person name="Martin F."/>
            <person name="Kauserud H."/>
        </authorList>
    </citation>
    <scope>NUCLEOTIDE SEQUENCE</scope>
    <source>
        <strain evidence="3">CBHHK002</strain>
    </source>
</reference>
<accession>A0AAD6YZ54</accession>
<evidence type="ECO:0000313" key="4">
    <source>
        <dbReference type="Proteomes" id="UP001218218"/>
    </source>
</evidence>
<evidence type="ECO:0000256" key="1">
    <source>
        <dbReference type="ARBA" id="ARBA00022737"/>
    </source>
</evidence>
<dbReference type="PANTHER" id="PTHR10039">
    <property type="entry name" value="AMELOGENIN"/>
    <property type="match status" value="1"/>
</dbReference>
<evidence type="ECO:0000313" key="3">
    <source>
        <dbReference type="EMBL" id="KAJ7301717.1"/>
    </source>
</evidence>
<keyword evidence="1" id="KW-0677">Repeat</keyword>
<dbReference type="EMBL" id="JARIHO010000128">
    <property type="protein sequence ID" value="KAJ7301717.1"/>
    <property type="molecule type" value="Genomic_DNA"/>
</dbReference>
<keyword evidence="4" id="KW-1185">Reference proteome</keyword>
<organism evidence="3 4">
    <name type="scientific">Mycena albidolilacea</name>
    <dbReference type="NCBI Taxonomy" id="1033008"/>
    <lineage>
        <taxon>Eukaryota</taxon>
        <taxon>Fungi</taxon>
        <taxon>Dikarya</taxon>
        <taxon>Basidiomycota</taxon>
        <taxon>Agaricomycotina</taxon>
        <taxon>Agaricomycetes</taxon>
        <taxon>Agaricomycetidae</taxon>
        <taxon>Agaricales</taxon>
        <taxon>Marasmiineae</taxon>
        <taxon>Mycenaceae</taxon>
        <taxon>Mycena</taxon>
    </lineage>
</organism>
<dbReference type="AlphaFoldDB" id="A0AAD6YZ54"/>
<evidence type="ECO:0000259" key="2">
    <source>
        <dbReference type="Pfam" id="PF24883"/>
    </source>
</evidence>
<feature type="non-terminal residue" evidence="3">
    <location>
        <position position="1"/>
    </location>
</feature>